<protein>
    <recommendedName>
        <fullName evidence="1">YopX protein domain-containing protein</fullName>
    </recommendedName>
</protein>
<evidence type="ECO:0000313" key="2">
    <source>
        <dbReference type="EMBL" id="ESV55152.1"/>
    </source>
</evidence>
<dbReference type="InterPro" id="IPR019096">
    <property type="entry name" value="YopX_protein"/>
</dbReference>
<proteinExistence type="predicted"/>
<evidence type="ECO:0000313" key="3">
    <source>
        <dbReference type="Proteomes" id="UP000018482"/>
    </source>
</evidence>
<gene>
    <name evidence="2" type="ORF">SAG0136_08020</name>
</gene>
<accession>V6Z2N2</accession>
<dbReference type="EMBL" id="ANQC01000116">
    <property type="protein sequence ID" value="ESV55152.1"/>
    <property type="molecule type" value="Genomic_DNA"/>
</dbReference>
<evidence type="ECO:0000259" key="1">
    <source>
        <dbReference type="Pfam" id="PF09643"/>
    </source>
</evidence>
<feature type="domain" description="YopX protein" evidence="1">
    <location>
        <begin position="5"/>
        <end position="114"/>
    </location>
</feature>
<dbReference type="AlphaFoldDB" id="V6Z2N2"/>
<organism evidence="2 3">
    <name type="scientific">Streptococcus agalactiae LMG 14747</name>
    <dbReference type="NCBI Taxonomy" id="1154860"/>
    <lineage>
        <taxon>Bacteria</taxon>
        <taxon>Bacillati</taxon>
        <taxon>Bacillota</taxon>
        <taxon>Bacilli</taxon>
        <taxon>Lactobacillales</taxon>
        <taxon>Streptococcaceae</taxon>
        <taxon>Streptococcus</taxon>
    </lineage>
</organism>
<dbReference type="Gene3D" id="2.30.30.290">
    <property type="entry name" value="YopX-like domains"/>
    <property type="match status" value="1"/>
</dbReference>
<comment type="caution">
    <text evidence="2">The sequence shown here is derived from an EMBL/GenBank/DDBJ whole genome shotgun (WGS) entry which is preliminary data.</text>
</comment>
<dbReference type="SUPFAM" id="SSF159006">
    <property type="entry name" value="YopX-like"/>
    <property type="match status" value="1"/>
</dbReference>
<reference evidence="2 3" key="1">
    <citation type="submission" date="2013-05" db="EMBL/GenBank/DDBJ databases">
        <authorList>
            <person name="Richards V.P."/>
            <person name="Durkin S.A.S."/>
            <person name="Kim M."/>
            <person name="Pavinski Bitar P.D."/>
            <person name="Stanhope M.J."/>
            <person name="Town C.D."/>
            <person name="Venter J.C."/>
        </authorList>
    </citation>
    <scope>NUCLEOTIDE SEQUENCE [LARGE SCALE GENOMIC DNA]</scope>
    <source>
        <strain evidence="2 3">LMG 14747</strain>
    </source>
</reference>
<dbReference type="Pfam" id="PF09643">
    <property type="entry name" value="YopX"/>
    <property type="match status" value="1"/>
</dbReference>
<dbReference type="InterPro" id="IPR023385">
    <property type="entry name" value="YopX-like_C"/>
</dbReference>
<name>V6Z2N2_STRAG</name>
<dbReference type="Proteomes" id="UP000018482">
    <property type="component" value="Unassembled WGS sequence"/>
</dbReference>
<sequence length="115" mass="13248">MTVPKFRAWTEEGQVMYYDVYPFYNESLLLSYDEIAFDEVPASEFILMQSTGLKDRSGLEIFERDVVSWIDAHGILHFGVVEFTKGMFLVNGVDPVSENMEVIGNIYEHPDLVEE</sequence>